<evidence type="ECO:0000313" key="1">
    <source>
        <dbReference type="EMBL" id="QJA54228.1"/>
    </source>
</evidence>
<dbReference type="AlphaFoldDB" id="A0A6H2A378"/>
<reference evidence="1" key="1">
    <citation type="submission" date="2020-03" db="EMBL/GenBank/DDBJ databases">
        <title>The deep terrestrial virosphere.</title>
        <authorList>
            <person name="Holmfeldt K."/>
            <person name="Nilsson E."/>
            <person name="Simone D."/>
            <person name="Lopez-Fernandez M."/>
            <person name="Wu X."/>
            <person name="de Brujin I."/>
            <person name="Lundin D."/>
            <person name="Andersson A."/>
            <person name="Bertilsson S."/>
            <person name="Dopson M."/>
        </authorList>
    </citation>
    <scope>NUCLEOTIDE SEQUENCE</scope>
    <source>
        <strain evidence="1">TM448A04523</strain>
        <strain evidence="2">TM448B04964</strain>
    </source>
</reference>
<dbReference type="EMBL" id="MT144488">
    <property type="protein sequence ID" value="QJA54228.1"/>
    <property type="molecule type" value="Genomic_DNA"/>
</dbReference>
<gene>
    <name evidence="1" type="ORF">TM448A04523_0005</name>
    <name evidence="2" type="ORF">TM448B04964_0008</name>
</gene>
<name>A0A6H2A378_9ZZZZ</name>
<dbReference type="EMBL" id="MT145116">
    <property type="protein sequence ID" value="QJI03758.1"/>
    <property type="molecule type" value="Genomic_DNA"/>
</dbReference>
<evidence type="ECO:0000313" key="2">
    <source>
        <dbReference type="EMBL" id="QJI03758.1"/>
    </source>
</evidence>
<accession>A0A6H2A378</accession>
<proteinExistence type="predicted"/>
<protein>
    <submittedName>
        <fullName evidence="1">Uncharacterized protein</fullName>
    </submittedName>
</protein>
<sequence>MPNKHKCHTIWEVIQELDAWMQHFVSWSSPEPNQHGVTTPIGVQEASLRRAKLLEQARNALAEEFGEPED</sequence>
<organism evidence="1">
    <name type="scientific">viral metagenome</name>
    <dbReference type="NCBI Taxonomy" id="1070528"/>
    <lineage>
        <taxon>unclassified sequences</taxon>
        <taxon>metagenomes</taxon>
        <taxon>organismal metagenomes</taxon>
    </lineage>
</organism>